<keyword evidence="6" id="KW-1185">Reference proteome</keyword>
<dbReference type="Gene3D" id="3.40.50.300">
    <property type="entry name" value="P-loop containing nucleotide triphosphate hydrolases"/>
    <property type="match status" value="2"/>
</dbReference>
<dbReference type="Pfam" id="PF00005">
    <property type="entry name" value="ABC_tran"/>
    <property type="match status" value="2"/>
</dbReference>
<dbReference type="RefSeq" id="WP_120246614.1">
    <property type="nucleotide sequence ID" value="NZ_RAPO01000005.1"/>
</dbReference>
<dbReference type="InterPro" id="IPR013283">
    <property type="entry name" value="RLI1"/>
</dbReference>
<dbReference type="Proteomes" id="UP000283805">
    <property type="component" value="Unassembled WGS sequence"/>
</dbReference>
<feature type="domain" description="ABC transporter" evidence="4">
    <location>
        <begin position="337"/>
        <end position="561"/>
    </location>
</feature>
<name>A0A419W038_9EURY</name>
<dbReference type="OrthoDB" id="30658at2157"/>
<feature type="region of interest" description="Disordered" evidence="3">
    <location>
        <begin position="569"/>
        <end position="590"/>
    </location>
</feature>
<protein>
    <submittedName>
        <fullName evidence="5">ATP-binding cassette, sub-family E, member 1</fullName>
    </submittedName>
</protein>
<evidence type="ECO:0000313" key="6">
    <source>
        <dbReference type="Proteomes" id="UP000283805"/>
    </source>
</evidence>
<reference evidence="5 6" key="1">
    <citation type="submission" date="2018-09" db="EMBL/GenBank/DDBJ databases">
        <title>Genomic Encyclopedia of Archaeal and Bacterial Type Strains, Phase II (KMG-II): from individual species to whole genera.</title>
        <authorList>
            <person name="Goeker M."/>
        </authorList>
    </citation>
    <scope>NUCLEOTIDE SEQUENCE [LARGE SCALE GENOMIC DNA]</scope>
    <source>
        <strain evidence="5 6">DSM 13151</strain>
    </source>
</reference>
<gene>
    <name evidence="5" type="ORF">ATJ93_4302</name>
</gene>
<dbReference type="SMART" id="SM00382">
    <property type="entry name" value="AAA"/>
    <property type="match status" value="2"/>
</dbReference>
<dbReference type="GO" id="GO:0005524">
    <property type="term" value="F:ATP binding"/>
    <property type="evidence" value="ECO:0007669"/>
    <property type="project" value="UniProtKB-KW"/>
</dbReference>
<keyword evidence="2 5" id="KW-0067">ATP-binding</keyword>
<evidence type="ECO:0000256" key="2">
    <source>
        <dbReference type="ARBA" id="ARBA00022840"/>
    </source>
</evidence>
<evidence type="ECO:0000259" key="4">
    <source>
        <dbReference type="PROSITE" id="PS50893"/>
    </source>
</evidence>
<sequence length="597" mass="66708">MTDSSDFQEAEYVAIIDQDEVTDEVRDIAVKYDPLNRSGREGFHVTEDGELHIDDALVMGEHKLIEKKIPNDAIRIVPLPAETGQLVHQYGDNGFRLYELPMPEDGTVIGLLGRNGIGKSTALRILAGKTVPNFGHEDNPDWDRAIDAFRGTVLQTHLEQLRDGEVTTATKRQRVERLADEAAADETVRERLAAHPNETDDLAADLDLTPLLDRQIETLSGGERQRLEIATTLATDADLYLFDEPSSFLDVERRLMVARTIRDRITEASASAVVVEHDLATLDLIADGIHVTYGEPGNFGVVSQRLGSREGINQFLEGQLRQENVQIRRKSITFPGPRERSIPKTEVVLEYPDLKVGFEEFSLTVEAGAIHEGESIGIVGANALGKTTFAKLLAGQLESDIGTIPDHATVSYKPQYVVPDGDETVRERFIRVTDIRSQAFETRVAEPFDLEELFDRPLSALSGGELQRVAVALCLAREADLYLLDEPSAFLDVDRRVAVADQLRRFARQRDRPLLVIDHDLFLISRVSDRLVVFDGESGTYGEATSPQPMRTGMNDFLSSLGVTFRRDERTDRPRVNKPGSQLDRKQKRDGEYYYTV</sequence>
<dbReference type="GO" id="GO:0016887">
    <property type="term" value="F:ATP hydrolysis activity"/>
    <property type="evidence" value="ECO:0007669"/>
    <property type="project" value="InterPro"/>
</dbReference>
<dbReference type="InterPro" id="IPR003439">
    <property type="entry name" value="ABC_transporter-like_ATP-bd"/>
</dbReference>
<comment type="caution">
    <text evidence="5">The sequence shown here is derived from an EMBL/GenBank/DDBJ whole genome shotgun (WGS) entry which is preliminary data.</text>
</comment>
<dbReference type="PRINTS" id="PR01868">
    <property type="entry name" value="ABCEFAMILY"/>
</dbReference>
<dbReference type="PROSITE" id="PS00211">
    <property type="entry name" value="ABC_TRANSPORTER_1"/>
    <property type="match status" value="2"/>
</dbReference>
<dbReference type="InterPro" id="IPR027417">
    <property type="entry name" value="P-loop_NTPase"/>
</dbReference>
<dbReference type="EMBL" id="RAPO01000005">
    <property type="protein sequence ID" value="RKD88640.1"/>
    <property type="molecule type" value="Genomic_DNA"/>
</dbReference>
<feature type="domain" description="ABC transporter" evidence="4">
    <location>
        <begin position="74"/>
        <end position="319"/>
    </location>
</feature>
<dbReference type="PROSITE" id="PS50893">
    <property type="entry name" value="ABC_TRANSPORTER_2"/>
    <property type="match status" value="2"/>
</dbReference>
<evidence type="ECO:0000256" key="3">
    <source>
        <dbReference type="SAM" id="MobiDB-lite"/>
    </source>
</evidence>
<dbReference type="AlphaFoldDB" id="A0A419W038"/>
<dbReference type="NCBIfam" id="NF009945">
    <property type="entry name" value="PRK13409.1"/>
    <property type="match status" value="1"/>
</dbReference>
<organism evidence="5 6">
    <name type="scientific">Halopiger aswanensis</name>
    <dbReference type="NCBI Taxonomy" id="148449"/>
    <lineage>
        <taxon>Archaea</taxon>
        <taxon>Methanobacteriati</taxon>
        <taxon>Methanobacteriota</taxon>
        <taxon>Stenosarchaea group</taxon>
        <taxon>Halobacteria</taxon>
        <taxon>Halobacteriales</taxon>
        <taxon>Natrialbaceae</taxon>
        <taxon>Halopiger</taxon>
    </lineage>
</organism>
<dbReference type="InterPro" id="IPR017871">
    <property type="entry name" value="ABC_transporter-like_CS"/>
</dbReference>
<dbReference type="PANTHER" id="PTHR19248">
    <property type="entry name" value="ATP-BINDING TRANSPORT PROTEIN-RELATED"/>
    <property type="match status" value="1"/>
</dbReference>
<dbReference type="SUPFAM" id="SSF52540">
    <property type="entry name" value="P-loop containing nucleoside triphosphate hydrolases"/>
    <property type="match status" value="2"/>
</dbReference>
<dbReference type="InterPro" id="IPR003593">
    <property type="entry name" value="AAA+_ATPase"/>
</dbReference>
<dbReference type="FunFam" id="3.40.50.300:FF:001546">
    <property type="entry name" value="RNase L inhibitor homolog"/>
    <property type="match status" value="1"/>
</dbReference>
<proteinExistence type="predicted"/>
<evidence type="ECO:0000313" key="5">
    <source>
        <dbReference type="EMBL" id="RKD88640.1"/>
    </source>
</evidence>
<accession>A0A419W038</accession>
<keyword evidence="1" id="KW-0547">Nucleotide-binding</keyword>
<evidence type="ECO:0000256" key="1">
    <source>
        <dbReference type="ARBA" id="ARBA00022741"/>
    </source>
</evidence>